<accession>A0A8H5CZT0</accession>
<organism evidence="2 3">
    <name type="scientific">Leucocoprinus leucothites</name>
    <dbReference type="NCBI Taxonomy" id="201217"/>
    <lineage>
        <taxon>Eukaryota</taxon>
        <taxon>Fungi</taxon>
        <taxon>Dikarya</taxon>
        <taxon>Basidiomycota</taxon>
        <taxon>Agaricomycotina</taxon>
        <taxon>Agaricomycetes</taxon>
        <taxon>Agaricomycetidae</taxon>
        <taxon>Agaricales</taxon>
        <taxon>Agaricineae</taxon>
        <taxon>Agaricaceae</taxon>
        <taxon>Leucocoprinus</taxon>
    </lineage>
</organism>
<evidence type="ECO:0000313" key="3">
    <source>
        <dbReference type="Proteomes" id="UP000559027"/>
    </source>
</evidence>
<dbReference type="Gene3D" id="1.20.1280.50">
    <property type="match status" value="1"/>
</dbReference>
<comment type="caution">
    <text evidence="2">The sequence shown here is derived from an EMBL/GenBank/DDBJ whole genome shotgun (WGS) entry which is preliminary data.</text>
</comment>
<protein>
    <recommendedName>
        <fullName evidence="4">F-box domain-containing protein</fullName>
    </recommendedName>
</protein>
<gene>
    <name evidence="2" type="ORF">D9756_008191</name>
</gene>
<dbReference type="OrthoDB" id="2979537at2759"/>
<evidence type="ECO:0008006" key="4">
    <source>
        <dbReference type="Google" id="ProtNLM"/>
    </source>
</evidence>
<evidence type="ECO:0000256" key="1">
    <source>
        <dbReference type="SAM" id="MobiDB-lite"/>
    </source>
</evidence>
<dbReference type="Proteomes" id="UP000559027">
    <property type="component" value="Unassembled WGS sequence"/>
</dbReference>
<dbReference type="AlphaFoldDB" id="A0A8H5CZT0"/>
<feature type="region of interest" description="Disordered" evidence="1">
    <location>
        <begin position="27"/>
        <end position="47"/>
    </location>
</feature>
<proteinExistence type="predicted"/>
<keyword evidence="3" id="KW-1185">Reference proteome</keyword>
<sequence>MAQNDDHRSRQLPSMYTAHDEFLGASSGLTHDSSHPQHCTPSNDLLSPTDALPDEVLSQIFQALILSSIEDDGLSQFPPQFTLGAVSARWRRVVWHTRNLWEIFSMKVTASTLPNVVSMLRVCNENRGVLKGYVALDMGGIDPNASKTPRELLDELGSAMFLSADASNFHSLQLHRPPTYWLRSLRKNCSSLHHLRLSWHPWWPDAATGDRGPWRKELRVQLPWQNFTTLSIHCVPVNVCIELLKGCPDLTCFESYNIQNTAGNHHPPFGGQENSPITILTKLQCLKWDSQQLGWGPLLGWDAYLLGFLEFPALQHIAWAFPPAERSSRNTFSQFISRTTHHIDTFELIGSHLVIPWFKSLLDILGPRLCNVICTGFPPSALPQILSMFEQNIIHFPVLRSLKFASARRDRMESSLFIESINNLARQRKQGGTGKFYFEVENLNVVWSLPDRALMSQVKGDGFHLVIKHDGSSMDL</sequence>
<reference evidence="2 3" key="1">
    <citation type="journal article" date="2020" name="ISME J.">
        <title>Uncovering the hidden diversity of litter-decomposition mechanisms in mushroom-forming fungi.</title>
        <authorList>
            <person name="Floudas D."/>
            <person name="Bentzer J."/>
            <person name="Ahren D."/>
            <person name="Johansson T."/>
            <person name="Persson P."/>
            <person name="Tunlid A."/>
        </authorList>
    </citation>
    <scope>NUCLEOTIDE SEQUENCE [LARGE SCALE GENOMIC DNA]</scope>
    <source>
        <strain evidence="2 3">CBS 146.42</strain>
    </source>
</reference>
<name>A0A8H5CZT0_9AGAR</name>
<dbReference type="EMBL" id="JAACJO010000013">
    <property type="protein sequence ID" value="KAF5351005.1"/>
    <property type="molecule type" value="Genomic_DNA"/>
</dbReference>
<evidence type="ECO:0000313" key="2">
    <source>
        <dbReference type="EMBL" id="KAF5351005.1"/>
    </source>
</evidence>
<feature type="compositionally biased region" description="Polar residues" evidence="1">
    <location>
        <begin position="27"/>
        <end position="46"/>
    </location>
</feature>